<organism evidence="1 2">
    <name type="scientific">Salix purpurea</name>
    <name type="common">Purple osier willow</name>
    <dbReference type="NCBI Taxonomy" id="77065"/>
    <lineage>
        <taxon>Eukaryota</taxon>
        <taxon>Viridiplantae</taxon>
        <taxon>Streptophyta</taxon>
        <taxon>Embryophyta</taxon>
        <taxon>Tracheophyta</taxon>
        <taxon>Spermatophyta</taxon>
        <taxon>Magnoliopsida</taxon>
        <taxon>eudicotyledons</taxon>
        <taxon>Gunneridae</taxon>
        <taxon>Pentapetalae</taxon>
        <taxon>rosids</taxon>
        <taxon>fabids</taxon>
        <taxon>Malpighiales</taxon>
        <taxon>Salicaceae</taxon>
        <taxon>Saliceae</taxon>
        <taxon>Salix</taxon>
    </lineage>
</organism>
<keyword evidence="2" id="KW-1185">Reference proteome</keyword>
<name>A0A9Q0W2Z8_SALPP</name>
<dbReference type="EMBL" id="JAPFFK010000006">
    <property type="protein sequence ID" value="KAJ6759740.1"/>
    <property type="molecule type" value="Genomic_DNA"/>
</dbReference>
<dbReference type="Proteomes" id="UP001151532">
    <property type="component" value="Chromosome 15Z"/>
</dbReference>
<proteinExistence type="predicted"/>
<reference evidence="1" key="1">
    <citation type="submission" date="2022-11" db="EMBL/GenBank/DDBJ databases">
        <authorList>
            <person name="Hyden B.L."/>
            <person name="Feng K."/>
            <person name="Yates T."/>
            <person name="Jawdy S."/>
            <person name="Smart L.B."/>
            <person name="Muchero W."/>
        </authorList>
    </citation>
    <scope>NUCLEOTIDE SEQUENCE</scope>
    <source>
        <tissue evidence="1">Shoot tip</tissue>
    </source>
</reference>
<comment type="caution">
    <text evidence="1">The sequence shown here is derived from an EMBL/GenBank/DDBJ whole genome shotgun (WGS) entry which is preliminary data.</text>
</comment>
<gene>
    <name evidence="1" type="ORF">OIU79_024742</name>
</gene>
<accession>A0A9Q0W2Z8</accession>
<sequence>MLEATRFSRLKSTFETERREEQSSCVRVVIVMFFLFCWSSLSPTDSHNHCH</sequence>
<reference evidence="1" key="2">
    <citation type="journal article" date="2023" name="Int. J. Mol. Sci.">
        <title>De Novo Assembly and Annotation of 11 Diverse Shrub Willow (Salix) Genomes Reveals Novel Gene Organization in Sex-Linked Regions.</title>
        <authorList>
            <person name="Hyden B."/>
            <person name="Feng K."/>
            <person name="Yates T.B."/>
            <person name="Jawdy S."/>
            <person name="Cereghino C."/>
            <person name="Smart L.B."/>
            <person name="Muchero W."/>
        </authorList>
    </citation>
    <scope>NUCLEOTIDE SEQUENCE</scope>
    <source>
        <tissue evidence="1">Shoot tip</tissue>
    </source>
</reference>
<dbReference type="AlphaFoldDB" id="A0A9Q0W2Z8"/>
<evidence type="ECO:0000313" key="2">
    <source>
        <dbReference type="Proteomes" id="UP001151532"/>
    </source>
</evidence>
<protein>
    <submittedName>
        <fullName evidence="1">Uncharacterized protein</fullName>
    </submittedName>
</protein>
<evidence type="ECO:0000313" key="1">
    <source>
        <dbReference type="EMBL" id="KAJ6759740.1"/>
    </source>
</evidence>